<protein>
    <submittedName>
        <fullName evidence="1">Uncharacterized protein</fullName>
    </submittedName>
</protein>
<evidence type="ECO:0000313" key="1">
    <source>
        <dbReference type="EMBL" id="SEH31817.1"/>
    </source>
</evidence>
<accession>A0A1H6H7M6</accession>
<gene>
    <name evidence="1" type="ORF">SAMN04244559_01133</name>
</gene>
<dbReference type="AlphaFoldDB" id="A0A1H6H7M6"/>
<name>A0A1H6H7M6_MAGFU</name>
<dbReference type="Proteomes" id="UP000182983">
    <property type="component" value="Unassembled WGS sequence"/>
</dbReference>
<organism evidence="1 2">
    <name type="scientific">Magnetospirillum fulvum</name>
    <name type="common">Rhodospirillum fulvum</name>
    <dbReference type="NCBI Taxonomy" id="1082"/>
    <lineage>
        <taxon>Bacteria</taxon>
        <taxon>Pseudomonadati</taxon>
        <taxon>Pseudomonadota</taxon>
        <taxon>Alphaproteobacteria</taxon>
        <taxon>Rhodospirillales</taxon>
        <taxon>Rhodospirillaceae</taxon>
        <taxon>Magnetospirillum</taxon>
    </lineage>
</organism>
<sequence length="87" mass="9351">MSVLDLPSTCQQKFAATTNCLKCGVVVDALVILGDIAYCPIDRTCDHSTECAREAAHCAEGLPPGNRLKSRLLGRLDSLPIPMPPDR</sequence>
<keyword evidence="2" id="KW-1185">Reference proteome</keyword>
<evidence type="ECO:0000313" key="2">
    <source>
        <dbReference type="Proteomes" id="UP000182983"/>
    </source>
</evidence>
<reference evidence="2" key="1">
    <citation type="submission" date="2016-10" db="EMBL/GenBank/DDBJ databases">
        <authorList>
            <person name="Varghese N."/>
            <person name="Submissions S."/>
        </authorList>
    </citation>
    <scope>NUCLEOTIDE SEQUENCE [LARGE SCALE GENOMIC DNA]</scope>
    <source>
        <strain evidence="2">DSM 13234</strain>
    </source>
</reference>
<proteinExistence type="predicted"/>
<dbReference type="EMBL" id="FNWO01000004">
    <property type="protein sequence ID" value="SEH31817.1"/>
    <property type="molecule type" value="Genomic_DNA"/>
</dbReference>